<dbReference type="Proteomes" id="UP000015104">
    <property type="component" value="Unassembled WGS sequence"/>
</dbReference>
<sequence>MTHDDEGCGGGNSGDSKAMTICTEHKELYNSQGFYPQNSQFLDLDAFKQMSYIIDLNHNLTALIN</sequence>
<protein>
    <submittedName>
        <fullName evidence="1">Uncharacterized protein</fullName>
    </submittedName>
</protein>
<evidence type="ECO:0000313" key="2">
    <source>
        <dbReference type="Proteomes" id="UP000015104"/>
    </source>
</evidence>
<reference evidence="1" key="2">
    <citation type="submission" date="2015-06" db="UniProtKB">
        <authorList>
            <consortium name="EnsemblMetazoa"/>
        </authorList>
    </citation>
    <scope>IDENTIFICATION</scope>
</reference>
<organism evidence="1 2">
    <name type="scientific">Tetranychus urticae</name>
    <name type="common">Two-spotted spider mite</name>
    <dbReference type="NCBI Taxonomy" id="32264"/>
    <lineage>
        <taxon>Eukaryota</taxon>
        <taxon>Metazoa</taxon>
        <taxon>Ecdysozoa</taxon>
        <taxon>Arthropoda</taxon>
        <taxon>Chelicerata</taxon>
        <taxon>Arachnida</taxon>
        <taxon>Acari</taxon>
        <taxon>Acariformes</taxon>
        <taxon>Trombidiformes</taxon>
        <taxon>Prostigmata</taxon>
        <taxon>Eleutherengona</taxon>
        <taxon>Raphignathae</taxon>
        <taxon>Tetranychoidea</taxon>
        <taxon>Tetranychidae</taxon>
        <taxon>Tetranychus</taxon>
    </lineage>
</organism>
<dbReference type="EMBL" id="CAEY01000795">
    <property type="status" value="NOT_ANNOTATED_CDS"/>
    <property type="molecule type" value="Genomic_DNA"/>
</dbReference>
<proteinExistence type="predicted"/>
<evidence type="ECO:0000313" key="1">
    <source>
        <dbReference type="EnsemblMetazoa" id="tetur02g04650.1"/>
    </source>
</evidence>
<reference evidence="2" key="1">
    <citation type="submission" date="2011-08" db="EMBL/GenBank/DDBJ databases">
        <authorList>
            <person name="Rombauts S."/>
        </authorList>
    </citation>
    <scope>NUCLEOTIDE SEQUENCE</scope>
    <source>
        <strain evidence="2">London</strain>
    </source>
</reference>
<dbReference type="EnsemblMetazoa" id="tetur02g04650.1">
    <property type="protein sequence ID" value="tetur02g04650.1"/>
    <property type="gene ID" value="tetur02g04650"/>
</dbReference>
<dbReference type="HOGENOM" id="CLU_2852527_0_0_1"/>
<keyword evidence="2" id="KW-1185">Reference proteome</keyword>
<dbReference type="AlphaFoldDB" id="T1JVH7"/>
<accession>T1JVH7</accession>
<name>T1JVH7_TETUR</name>